<dbReference type="PROSITE" id="PS51000">
    <property type="entry name" value="HTH_DEOR_2"/>
    <property type="match status" value="1"/>
</dbReference>
<dbReference type="Pfam" id="PF00455">
    <property type="entry name" value="DeoRC"/>
    <property type="match status" value="1"/>
</dbReference>
<name>A0ABV7G4H9_9PROT</name>
<keyword evidence="2 5" id="KW-0238">DNA-binding</keyword>
<dbReference type="InterPro" id="IPR037171">
    <property type="entry name" value="NagB/RpiA_transferase-like"/>
</dbReference>
<evidence type="ECO:0000256" key="2">
    <source>
        <dbReference type="ARBA" id="ARBA00023125"/>
    </source>
</evidence>
<keyword evidence="6" id="KW-1185">Reference proteome</keyword>
<dbReference type="SMART" id="SM00420">
    <property type="entry name" value="HTH_DEOR"/>
    <property type="match status" value="1"/>
</dbReference>
<dbReference type="InterPro" id="IPR050313">
    <property type="entry name" value="Carb_Metab_HTH_regulators"/>
</dbReference>
<evidence type="ECO:0000259" key="4">
    <source>
        <dbReference type="PROSITE" id="PS51000"/>
    </source>
</evidence>
<gene>
    <name evidence="5" type="ORF">ACFOD4_20290</name>
</gene>
<dbReference type="Pfam" id="PF08220">
    <property type="entry name" value="HTH_DeoR"/>
    <property type="match status" value="1"/>
</dbReference>
<dbReference type="SMART" id="SM01134">
    <property type="entry name" value="DeoRC"/>
    <property type="match status" value="1"/>
</dbReference>
<organism evidence="5 6">
    <name type="scientific">Teichococcus globiformis</name>
    <dbReference type="NCBI Taxonomy" id="2307229"/>
    <lineage>
        <taxon>Bacteria</taxon>
        <taxon>Pseudomonadati</taxon>
        <taxon>Pseudomonadota</taxon>
        <taxon>Alphaproteobacteria</taxon>
        <taxon>Acetobacterales</taxon>
        <taxon>Roseomonadaceae</taxon>
        <taxon>Roseomonas</taxon>
    </lineage>
</organism>
<protein>
    <submittedName>
        <fullName evidence="5">DeoR/GlpR family DNA-binding transcription regulator</fullName>
    </submittedName>
</protein>
<dbReference type="InterPro" id="IPR001034">
    <property type="entry name" value="DeoR_HTH"/>
</dbReference>
<dbReference type="Proteomes" id="UP001595593">
    <property type="component" value="Unassembled WGS sequence"/>
</dbReference>
<dbReference type="InterPro" id="IPR036390">
    <property type="entry name" value="WH_DNA-bd_sf"/>
</dbReference>
<dbReference type="Gene3D" id="1.10.10.10">
    <property type="entry name" value="Winged helix-like DNA-binding domain superfamily/Winged helix DNA-binding domain"/>
    <property type="match status" value="1"/>
</dbReference>
<dbReference type="SUPFAM" id="SSF100950">
    <property type="entry name" value="NagB/RpiA/CoA transferase-like"/>
    <property type="match status" value="1"/>
</dbReference>
<dbReference type="PROSITE" id="PS00894">
    <property type="entry name" value="HTH_DEOR_1"/>
    <property type="match status" value="1"/>
</dbReference>
<evidence type="ECO:0000256" key="3">
    <source>
        <dbReference type="ARBA" id="ARBA00023163"/>
    </source>
</evidence>
<dbReference type="PANTHER" id="PTHR30363:SF44">
    <property type="entry name" value="AGA OPERON TRANSCRIPTIONAL REPRESSOR-RELATED"/>
    <property type="match status" value="1"/>
</dbReference>
<dbReference type="EMBL" id="JBHRTN010000026">
    <property type="protein sequence ID" value="MFC3127410.1"/>
    <property type="molecule type" value="Genomic_DNA"/>
</dbReference>
<dbReference type="PANTHER" id="PTHR30363">
    <property type="entry name" value="HTH-TYPE TRANSCRIPTIONAL REGULATOR SRLR-RELATED"/>
    <property type="match status" value="1"/>
</dbReference>
<dbReference type="Gene3D" id="3.40.50.1360">
    <property type="match status" value="1"/>
</dbReference>
<sequence>MRQRRTRRDEILQAIASGEVDVGSLAARFGVSASTIRRDLQDLSAQQPIARTYGGAMLVGASRERSLSVRAGQNQAAKAAIAETALRHIKDGETLILDGGSTVEALGRRLGGRRLRILTNNLPLIPVLAQQPEIELVVLGGTVRPISMGTTGPLAEQTLRHVTADKLFTSADGLMPGHGLCEATLEQVSLKSMMMRRAAAVFVLADRSKLGHGGQPFWSPLPGGTTLITDAPPEDCAAFEAEGLVVRCCGPGA</sequence>
<dbReference type="InterPro" id="IPR036388">
    <property type="entry name" value="WH-like_DNA-bd_sf"/>
</dbReference>
<feature type="domain" description="HTH deoR-type" evidence="4">
    <location>
        <begin position="4"/>
        <end position="58"/>
    </location>
</feature>
<keyword evidence="3" id="KW-0804">Transcription</keyword>
<proteinExistence type="predicted"/>
<dbReference type="RefSeq" id="WP_379599425.1">
    <property type="nucleotide sequence ID" value="NZ_JBHRTN010000026.1"/>
</dbReference>
<dbReference type="PRINTS" id="PR00037">
    <property type="entry name" value="HTHLACR"/>
</dbReference>
<dbReference type="GO" id="GO:0003677">
    <property type="term" value="F:DNA binding"/>
    <property type="evidence" value="ECO:0007669"/>
    <property type="project" value="UniProtKB-KW"/>
</dbReference>
<keyword evidence="1" id="KW-0805">Transcription regulation</keyword>
<evidence type="ECO:0000313" key="5">
    <source>
        <dbReference type="EMBL" id="MFC3127410.1"/>
    </source>
</evidence>
<reference evidence="6" key="1">
    <citation type="journal article" date="2019" name="Int. J. Syst. Evol. Microbiol.">
        <title>The Global Catalogue of Microorganisms (GCM) 10K type strain sequencing project: providing services to taxonomists for standard genome sequencing and annotation.</title>
        <authorList>
            <consortium name="The Broad Institute Genomics Platform"/>
            <consortium name="The Broad Institute Genome Sequencing Center for Infectious Disease"/>
            <person name="Wu L."/>
            <person name="Ma J."/>
        </authorList>
    </citation>
    <scope>NUCLEOTIDE SEQUENCE [LARGE SCALE GENOMIC DNA]</scope>
    <source>
        <strain evidence="6">KCTC 52094</strain>
    </source>
</reference>
<dbReference type="InterPro" id="IPR014036">
    <property type="entry name" value="DeoR-like_C"/>
</dbReference>
<evidence type="ECO:0000313" key="6">
    <source>
        <dbReference type="Proteomes" id="UP001595593"/>
    </source>
</evidence>
<evidence type="ECO:0000256" key="1">
    <source>
        <dbReference type="ARBA" id="ARBA00023015"/>
    </source>
</evidence>
<dbReference type="InterPro" id="IPR018356">
    <property type="entry name" value="Tscrpt_reg_HTH_DeoR_CS"/>
</dbReference>
<accession>A0ABV7G4H9</accession>
<dbReference type="SUPFAM" id="SSF46785">
    <property type="entry name" value="Winged helix' DNA-binding domain"/>
    <property type="match status" value="1"/>
</dbReference>
<comment type="caution">
    <text evidence="5">The sequence shown here is derived from an EMBL/GenBank/DDBJ whole genome shotgun (WGS) entry which is preliminary data.</text>
</comment>